<evidence type="ECO:0000313" key="1">
    <source>
        <dbReference type="EMBL" id="NBC37760.1"/>
    </source>
</evidence>
<sequence>MTSQIPDAIYYEGRRCKLMATPLEAYFEQGAPRPELDCSYSALWRGYIATWRLEGGQLFLVHLRPGMADAPRLTIGTLFPGQGRKVLASWFTGRLRISAGRCLSSLGGGFMSAHEREALVDVLEGRVIAERTLNLAAIPMPAWPAEVMGDGWG</sequence>
<accession>A0ABW9XGT5</accession>
<gene>
    <name evidence="1" type="ORF">GTZ99_14485</name>
</gene>
<organism evidence="1 2">
    <name type="scientific">Novosphingobium ovatum</name>
    <dbReference type="NCBI Taxonomy" id="1908523"/>
    <lineage>
        <taxon>Bacteria</taxon>
        <taxon>Pseudomonadati</taxon>
        <taxon>Pseudomonadota</taxon>
        <taxon>Alphaproteobacteria</taxon>
        <taxon>Sphingomonadales</taxon>
        <taxon>Sphingomonadaceae</taxon>
        <taxon>Novosphingobium</taxon>
    </lineage>
</organism>
<evidence type="ECO:0000313" key="2">
    <source>
        <dbReference type="Proteomes" id="UP000753724"/>
    </source>
</evidence>
<dbReference type="Proteomes" id="UP000753724">
    <property type="component" value="Unassembled WGS sequence"/>
</dbReference>
<dbReference type="RefSeq" id="WP_161720141.1">
    <property type="nucleotide sequence ID" value="NZ_JAAAPO010000006.1"/>
</dbReference>
<reference evidence="2" key="1">
    <citation type="submission" date="2020-01" db="EMBL/GenBank/DDBJ databases">
        <title>Sphingomonas sp. strain CSW-10.</title>
        <authorList>
            <person name="Chen W.-M."/>
        </authorList>
    </citation>
    <scope>NUCLEOTIDE SEQUENCE [LARGE SCALE GENOMIC DNA]</scope>
    <source>
        <strain evidence="2">FSY-8</strain>
    </source>
</reference>
<evidence type="ECO:0008006" key="3">
    <source>
        <dbReference type="Google" id="ProtNLM"/>
    </source>
</evidence>
<proteinExistence type="predicted"/>
<dbReference type="EMBL" id="JAAAPO010000006">
    <property type="protein sequence ID" value="NBC37760.1"/>
    <property type="molecule type" value="Genomic_DNA"/>
</dbReference>
<name>A0ABW9XGT5_9SPHN</name>
<comment type="caution">
    <text evidence="1">The sequence shown here is derived from an EMBL/GenBank/DDBJ whole genome shotgun (WGS) entry which is preliminary data.</text>
</comment>
<keyword evidence="2" id="KW-1185">Reference proteome</keyword>
<protein>
    <recommendedName>
        <fullName evidence="3">AraC family transcriptional regulator</fullName>
    </recommendedName>
</protein>